<proteinExistence type="inferred from homology"/>
<dbReference type="SUPFAM" id="SSF52304">
    <property type="entry name" value="Type II 3-dehydroquinate dehydratase"/>
    <property type="match status" value="1"/>
</dbReference>
<dbReference type="Pfam" id="PF01220">
    <property type="entry name" value="DHquinase_II"/>
    <property type="match status" value="1"/>
</dbReference>
<evidence type="ECO:0000256" key="11">
    <source>
        <dbReference type="PIRSR" id="PIRSR001399-2"/>
    </source>
</evidence>
<dbReference type="UniPathway" id="UPA00053">
    <property type="reaction ID" value="UER00086"/>
</dbReference>
<dbReference type="InterPro" id="IPR036441">
    <property type="entry name" value="DHquinase_II_sf"/>
</dbReference>
<dbReference type="OrthoDB" id="9790793at2"/>
<name>A0A4Y3W893_NITWI</name>
<accession>A0A4Y3W893</accession>
<dbReference type="Proteomes" id="UP000318825">
    <property type="component" value="Unassembled WGS sequence"/>
</dbReference>
<dbReference type="PIRSF" id="PIRSF001399">
    <property type="entry name" value="DHquinase_II"/>
    <property type="match status" value="1"/>
</dbReference>
<comment type="caution">
    <text evidence="13">The sequence shown here is derived from an EMBL/GenBank/DDBJ whole genome shotgun (WGS) entry which is preliminary data.</text>
</comment>
<comment type="catalytic activity">
    <reaction evidence="1 9">
        <text>3-dehydroquinate = 3-dehydroshikimate + H2O</text>
        <dbReference type="Rhea" id="RHEA:21096"/>
        <dbReference type="ChEBI" id="CHEBI:15377"/>
        <dbReference type="ChEBI" id="CHEBI:16630"/>
        <dbReference type="ChEBI" id="CHEBI:32364"/>
        <dbReference type="EC" id="4.2.1.10"/>
    </reaction>
</comment>
<dbReference type="GO" id="GO:0019631">
    <property type="term" value="P:quinate catabolic process"/>
    <property type="evidence" value="ECO:0007669"/>
    <property type="project" value="TreeGrafter"/>
</dbReference>
<dbReference type="GO" id="GO:0003855">
    <property type="term" value="F:3-dehydroquinate dehydratase activity"/>
    <property type="evidence" value="ECO:0007669"/>
    <property type="project" value="UniProtKB-UniRule"/>
</dbReference>
<evidence type="ECO:0000313" key="14">
    <source>
        <dbReference type="Proteomes" id="UP000318825"/>
    </source>
</evidence>
<evidence type="ECO:0000256" key="1">
    <source>
        <dbReference type="ARBA" id="ARBA00001864"/>
    </source>
</evidence>
<dbReference type="AlphaFoldDB" id="A0A4Y3W893"/>
<dbReference type="NCBIfam" id="TIGR01088">
    <property type="entry name" value="aroQ"/>
    <property type="match status" value="1"/>
</dbReference>
<comment type="function">
    <text evidence="2 9">Catalyzes a trans-dehydration via an enolate intermediate.</text>
</comment>
<dbReference type="CDD" id="cd00466">
    <property type="entry name" value="DHQase_II"/>
    <property type="match status" value="1"/>
</dbReference>
<dbReference type="NCBIfam" id="NF003806">
    <property type="entry name" value="PRK05395.1-3"/>
    <property type="match status" value="1"/>
</dbReference>
<feature type="active site" description="Proton acceptor" evidence="9 10">
    <location>
        <position position="24"/>
    </location>
</feature>
<sequence length="156" mass="16645">MAKTIYVLNGPNLNMLGIREPDTYGHATLADVEQLCAETAQNFGLVADCRQSNREGELIDFIHEAHARNAAGIVINAGGYSHTSIALHDALVAVKIPAVEVHISNIHAREDFRHHSFTAKAAFASLSGFGIDGYRLAINGLAAKIGAVDPSNKVKS</sequence>
<evidence type="ECO:0000256" key="8">
    <source>
        <dbReference type="ARBA" id="ARBA00023239"/>
    </source>
</evidence>
<reference evidence="13 14" key="1">
    <citation type="submission" date="2019-06" db="EMBL/GenBank/DDBJ databases">
        <title>Whole genome shotgun sequence of Nitrobacter winogradskyi NBRC 14297.</title>
        <authorList>
            <person name="Hosoyama A."/>
            <person name="Uohara A."/>
            <person name="Ohji S."/>
            <person name="Ichikawa N."/>
        </authorList>
    </citation>
    <scope>NUCLEOTIDE SEQUENCE [LARGE SCALE GENOMIC DNA]</scope>
    <source>
        <strain evidence="13 14">NBRC 14297</strain>
    </source>
</reference>
<evidence type="ECO:0000256" key="6">
    <source>
        <dbReference type="ARBA" id="ARBA00012060"/>
    </source>
</evidence>
<keyword evidence="9" id="KW-0028">Amino-acid biosynthesis</keyword>
<dbReference type="GO" id="GO:0009423">
    <property type="term" value="P:chorismate biosynthetic process"/>
    <property type="evidence" value="ECO:0007669"/>
    <property type="project" value="UniProtKB-UniRule"/>
</dbReference>
<dbReference type="PANTHER" id="PTHR21272">
    <property type="entry name" value="CATABOLIC 3-DEHYDROQUINASE"/>
    <property type="match status" value="1"/>
</dbReference>
<dbReference type="RefSeq" id="WP_141382949.1">
    <property type="nucleotide sequence ID" value="NZ_BJNF01000027.1"/>
</dbReference>
<feature type="binding site" evidence="9 11">
    <location>
        <position position="76"/>
    </location>
    <ligand>
        <name>substrate</name>
    </ligand>
</feature>
<feature type="active site" description="Proton donor" evidence="9 10">
    <location>
        <position position="102"/>
    </location>
</feature>
<feature type="binding site" evidence="9 11">
    <location>
        <begin position="103"/>
        <end position="104"/>
    </location>
    <ligand>
        <name>substrate</name>
    </ligand>
</feature>
<dbReference type="EMBL" id="BJNF01000027">
    <property type="protein sequence ID" value="GEC15212.1"/>
    <property type="molecule type" value="Genomic_DNA"/>
</dbReference>
<comment type="subunit">
    <text evidence="5 9">Homododecamer.</text>
</comment>
<dbReference type="EC" id="4.2.1.10" evidence="6 9"/>
<evidence type="ECO:0000313" key="13">
    <source>
        <dbReference type="EMBL" id="GEC15212.1"/>
    </source>
</evidence>
<feature type="binding site" evidence="9 11">
    <location>
        <position position="113"/>
    </location>
    <ligand>
        <name>substrate</name>
    </ligand>
</feature>
<evidence type="ECO:0000256" key="5">
    <source>
        <dbReference type="ARBA" id="ARBA00011193"/>
    </source>
</evidence>
<keyword evidence="7 9" id="KW-0057">Aromatic amino acid biosynthesis</keyword>
<evidence type="ECO:0000256" key="3">
    <source>
        <dbReference type="ARBA" id="ARBA00004902"/>
    </source>
</evidence>
<dbReference type="NCBIfam" id="NF003807">
    <property type="entry name" value="PRK05395.1-4"/>
    <property type="match status" value="1"/>
</dbReference>
<comment type="similarity">
    <text evidence="4 9">Belongs to the type-II 3-dehydroquinase family.</text>
</comment>
<dbReference type="PROSITE" id="PS01029">
    <property type="entry name" value="DEHYDROQUINASE_II"/>
    <property type="match status" value="1"/>
</dbReference>
<dbReference type="PANTHER" id="PTHR21272:SF3">
    <property type="entry name" value="CATABOLIC 3-DEHYDROQUINASE"/>
    <property type="match status" value="1"/>
</dbReference>
<protein>
    <recommendedName>
        <fullName evidence="6 9">3-dehydroquinate dehydratase</fullName>
        <shortName evidence="9">3-dehydroquinase</shortName>
        <ecNumber evidence="6 9">4.2.1.10</ecNumber>
    </recommendedName>
    <alternativeName>
        <fullName evidence="9">Type II DHQase</fullName>
    </alternativeName>
</protein>
<evidence type="ECO:0000256" key="9">
    <source>
        <dbReference type="HAMAP-Rule" id="MF_00169"/>
    </source>
</evidence>
<feature type="binding site" evidence="9 11">
    <location>
        <position position="89"/>
    </location>
    <ligand>
        <name>substrate</name>
    </ligand>
</feature>
<keyword evidence="8 9" id="KW-0456">Lyase</keyword>
<evidence type="ECO:0000256" key="10">
    <source>
        <dbReference type="PIRSR" id="PIRSR001399-1"/>
    </source>
</evidence>
<dbReference type="Gene3D" id="3.40.50.9100">
    <property type="entry name" value="Dehydroquinase, class II"/>
    <property type="match status" value="1"/>
</dbReference>
<dbReference type="GO" id="GO:0009073">
    <property type="term" value="P:aromatic amino acid family biosynthetic process"/>
    <property type="evidence" value="ECO:0007669"/>
    <property type="project" value="UniProtKB-KW"/>
</dbReference>
<evidence type="ECO:0000256" key="7">
    <source>
        <dbReference type="ARBA" id="ARBA00023141"/>
    </source>
</evidence>
<feature type="site" description="Transition state stabilizer" evidence="9 12">
    <location>
        <position position="19"/>
    </location>
</feature>
<dbReference type="NCBIfam" id="NF003805">
    <property type="entry name" value="PRK05395.1-2"/>
    <property type="match status" value="1"/>
</dbReference>
<dbReference type="InterPro" id="IPR018509">
    <property type="entry name" value="DHquinase_II_CS"/>
</dbReference>
<gene>
    <name evidence="13" type="primary">aroQ1</name>
    <name evidence="9" type="synonym">aroQ</name>
    <name evidence="13" type="ORF">NWI01_11040</name>
</gene>
<evidence type="ECO:0000256" key="12">
    <source>
        <dbReference type="PIRSR" id="PIRSR001399-3"/>
    </source>
</evidence>
<dbReference type="GO" id="GO:0008652">
    <property type="term" value="P:amino acid biosynthetic process"/>
    <property type="evidence" value="ECO:0007669"/>
    <property type="project" value="UniProtKB-KW"/>
</dbReference>
<organism evidence="13 14">
    <name type="scientific">Nitrobacter winogradskyi</name>
    <name type="common">Nitrobacter agilis</name>
    <dbReference type="NCBI Taxonomy" id="913"/>
    <lineage>
        <taxon>Bacteria</taxon>
        <taxon>Pseudomonadati</taxon>
        <taxon>Pseudomonadota</taxon>
        <taxon>Alphaproteobacteria</taxon>
        <taxon>Hyphomicrobiales</taxon>
        <taxon>Nitrobacteraceae</taxon>
        <taxon>Nitrobacter</taxon>
    </lineage>
</organism>
<evidence type="ECO:0000256" key="4">
    <source>
        <dbReference type="ARBA" id="ARBA00011037"/>
    </source>
</evidence>
<evidence type="ECO:0000256" key="2">
    <source>
        <dbReference type="ARBA" id="ARBA00003924"/>
    </source>
</evidence>
<feature type="binding site" evidence="9 11">
    <location>
        <position position="82"/>
    </location>
    <ligand>
        <name>substrate</name>
    </ligand>
</feature>
<dbReference type="HAMAP" id="MF_00169">
    <property type="entry name" value="AroQ"/>
    <property type="match status" value="1"/>
</dbReference>
<dbReference type="InterPro" id="IPR001874">
    <property type="entry name" value="DHquinase_II"/>
</dbReference>
<comment type="pathway">
    <text evidence="3 9">Metabolic intermediate biosynthesis; chorismate biosynthesis; chorismate from D-erythrose 4-phosphate and phosphoenolpyruvate: step 3/7.</text>
</comment>